<dbReference type="SUPFAM" id="SSF51430">
    <property type="entry name" value="NAD(P)-linked oxidoreductase"/>
    <property type="match status" value="1"/>
</dbReference>
<dbReference type="InterPro" id="IPR036812">
    <property type="entry name" value="NAD(P)_OxRdtase_dom_sf"/>
</dbReference>
<sequence>MIHVTRGLEKRSMKRLGKEVTFVGFGALEIGRNWGLGSGTEVERPDEAGASEVLNGVLDAGINLIDTASAYHRSEERIGLFVSDRRNEYILASKCGEHNNEPHTYYDFTYKAVKESIDQSLIKLKTDIIDIMQIHFGPDPEEVLNRGETVAAMKDARKEGKIRFLGASIDGGLATRCIRSGDFDVMQMAYSLLDQGNKENIRLAHDKGMGVFIRSGLAAGKLTKRVIPHLGSDFPEKEKVKKLLVLVDGDGDRLTELALNFLYNEPGVSSVLAGSKSLSHIKQNLELLARPLDQSLLDRALAIVNE</sequence>
<evidence type="ECO:0000259" key="1">
    <source>
        <dbReference type="Pfam" id="PF00248"/>
    </source>
</evidence>
<gene>
    <name evidence="2" type="ORF">B7C51_15535</name>
</gene>
<protein>
    <recommendedName>
        <fullName evidence="1">NADP-dependent oxidoreductase domain-containing protein</fullName>
    </recommendedName>
</protein>
<dbReference type="Proteomes" id="UP000192727">
    <property type="component" value="Chromosome"/>
</dbReference>
<dbReference type="InterPro" id="IPR023210">
    <property type="entry name" value="NADP_OxRdtase_dom"/>
</dbReference>
<accession>A0A1V0UUV2</accession>
<dbReference type="PANTHER" id="PTHR43312">
    <property type="entry name" value="D-THREO-ALDOSE 1-DEHYDROGENASE"/>
    <property type="match status" value="1"/>
</dbReference>
<dbReference type="PANTHER" id="PTHR43312:SF1">
    <property type="entry name" value="NADP-DEPENDENT OXIDOREDUCTASE DOMAIN-CONTAINING PROTEIN"/>
    <property type="match status" value="1"/>
</dbReference>
<feature type="domain" description="NADP-dependent oxidoreductase" evidence="1">
    <location>
        <begin position="24"/>
        <end position="297"/>
    </location>
</feature>
<dbReference type="CDD" id="cd19095">
    <property type="entry name" value="AKR_PA4992-like"/>
    <property type="match status" value="1"/>
</dbReference>
<dbReference type="AlphaFoldDB" id="A0A1V0UUV2"/>
<evidence type="ECO:0000313" key="3">
    <source>
        <dbReference type="Proteomes" id="UP000192727"/>
    </source>
</evidence>
<dbReference type="Pfam" id="PF00248">
    <property type="entry name" value="Aldo_ket_red"/>
    <property type="match status" value="1"/>
</dbReference>
<dbReference type="EMBL" id="CP020557">
    <property type="protein sequence ID" value="ARF68906.1"/>
    <property type="molecule type" value="Genomic_DNA"/>
</dbReference>
<name>A0A1V0UUV2_9BACL</name>
<reference evidence="2 3" key="1">
    <citation type="submission" date="2017-03" db="EMBL/GenBank/DDBJ databases">
        <title>Paenibacillus larvae genome sequencing.</title>
        <authorList>
            <person name="Dingman D.W."/>
        </authorList>
    </citation>
    <scope>NUCLEOTIDE SEQUENCE [LARGE SCALE GENOMIC DNA]</scope>
    <source>
        <strain evidence="2 3">SAG 10367</strain>
    </source>
</reference>
<organism evidence="2 3">
    <name type="scientific">Paenibacillus larvae subsp. pulvifaciens</name>
    <dbReference type="NCBI Taxonomy" id="1477"/>
    <lineage>
        <taxon>Bacteria</taxon>
        <taxon>Bacillati</taxon>
        <taxon>Bacillota</taxon>
        <taxon>Bacilli</taxon>
        <taxon>Bacillales</taxon>
        <taxon>Paenibacillaceae</taxon>
        <taxon>Paenibacillus</taxon>
    </lineage>
</organism>
<evidence type="ECO:0000313" key="2">
    <source>
        <dbReference type="EMBL" id="ARF68906.1"/>
    </source>
</evidence>
<proteinExistence type="predicted"/>
<dbReference type="InterPro" id="IPR053135">
    <property type="entry name" value="AKR2_Oxidoreductase"/>
</dbReference>
<dbReference type="Gene3D" id="3.20.20.100">
    <property type="entry name" value="NADP-dependent oxidoreductase domain"/>
    <property type="match status" value="1"/>
</dbReference>